<dbReference type="EMBL" id="CP036526">
    <property type="protein sequence ID" value="QDT13899.1"/>
    <property type="molecule type" value="Genomic_DNA"/>
</dbReference>
<evidence type="ECO:0000259" key="2">
    <source>
        <dbReference type="PROSITE" id="PS50894"/>
    </source>
</evidence>
<reference evidence="3 4" key="1">
    <citation type="submission" date="2019-02" db="EMBL/GenBank/DDBJ databases">
        <title>Deep-cultivation of Planctomycetes and their phenomic and genomic characterization uncovers novel biology.</title>
        <authorList>
            <person name="Wiegand S."/>
            <person name="Jogler M."/>
            <person name="Boedeker C."/>
            <person name="Pinto D."/>
            <person name="Vollmers J."/>
            <person name="Rivas-Marin E."/>
            <person name="Kohn T."/>
            <person name="Peeters S.H."/>
            <person name="Heuer A."/>
            <person name="Rast P."/>
            <person name="Oberbeckmann S."/>
            <person name="Bunk B."/>
            <person name="Jeske O."/>
            <person name="Meyerdierks A."/>
            <person name="Storesund J.E."/>
            <person name="Kallscheuer N."/>
            <person name="Luecker S."/>
            <person name="Lage O.M."/>
            <person name="Pohl T."/>
            <person name="Merkel B.J."/>
            <person name="Hornburger P."/>
            <person name="Mueller R.-W."/>
            <person name="Bruemmer F."/>
            <person name="Labrenz M."/>
            <person name="Spormann A.M."/>
            <person name="Op den Camp H."/>
            <person name="Overmann J."/>
            <person name="Amann R."/>
            <person name="Jetten M.S.M."/>
            <person name="Mascher T."/>
            <person name="Medema M.H."/>
            <person name="Devos D.P."/>
            <person name="Kaster A.-K."/>
            <person name="Ovreas L."/>
            <person name="Rohde M."/>
            <person name="Galperin M.Y."/>
            <person name="Jogler C."/>
        </authorList>
    </citation>
    <scope>NUCLEOTIDE SEQUENCE [LARGE SCALE GENOMIC DNA]</scope>
    <source>
        <strain evidence="3 4">K23_9</strain>
    </source>
</reference>
<dbReference type="InterPro" id="IPR036641">
    <property type="entry name" value="HPT_dom_sf"/>
</dbReference>
<keyword evidence="4" id="KW-1185">Reference proteome</keyword>
<protein>
    <submittedName>
        <fullName evidence="3">Hpt domain protein</fullName>
    </submittedName>
</protein>
<name>A0A517P3E6_9BACT</name>
<gene>
    <name evidence="3" type="ORF">K239x_59190</name>
</gene>
<dbReference type="Proteomes" id="UP000319817">
    <property type="component" value="Chromosome"/>
</dbReference>
<evidence type="ECO:0000313" key="4">
    <source>
        <dbReference type="Proteomes" id="UP000319817"/>
    </source>
</evidence>
<dbReference type="GO" id="GO:0004672">
    <property type="term" value="F:protein kinase activity"/>
    <property type="evidence" value="ECO:0007669"/>
    <property type="project" value="UniProtKB-ARBA"/>
</dbReference>
<dbReference type="SUPFAM" id="SSF47226">
    <property type="entry name" value="Histidine-containing phosphotransfer domain, HPT domain"/>
    <property type="match status" value="1"/>
</dbReference>
<sequence length="122" mass="13471">MTSDLDASTDNDPIDLNEACEMFGGDRQLLRSIVEAFLMETPGMMKTIDGSLESGDAKAIVRAAHTMKSNFSNLCLHETAKQCRDVEDFAKQNNLTEIKSSLDALQVRLQTIVKQLEAYLAS</sequence>
<dbReference type="InterPro" id="IPR008207">
    <property type="entry name" value="Sig_transdc_His_kin_Hpt_dom"/>
</dbReference>
<evidence type="ECO:0000313" key="3">
    <source>
        <dbReference type="EMBL" id="QDT13899.1"/>
    </source>
</evidence>
<dbReference type="PROSITE" id="PS50894">
    <property type="entry name" value="HPT"/>
    <property type="match status" value="1"/>
</dbReference>
<dbReference type="Gene3D" id="1.20.120.160">
    <property type="entry name" value="HPT domain"/>
    <property type="match status" value="1"/>
</dbReference>
<dbReference type="Pfam" id="PF01627">
    <property type="entry name" value="Hpt"/>
    <property type="match status" value="1"/>
</dbReference>
<organism evidence="3 4">
    <name type="scientific">Stieleria marina</name>
    <dbReference type="NCBI Taxonomy" id="1930275"/>
    <lineage>
        <taxon>Bacteria</taxon>
        <taxon>Pseudomonadati</taxon>
        <taxon>Planctomycetota</taxon>
        <taxon>Planctomycetia</taxon>
        <taxon>Pirellulales</taxon>
        <taxon>Pirellulaceae</taxon>
        <taxon>Stieleria</taxon>
    </lineage>
</organism>
<keyword evidence="1" id="KW-0597">Phosphoprotein</keyword>
<feature type="modified residue" description="Phosphohistidine" evidence="1">
    <location>
        <position position="65"/>
    </location>
</feature>
<dbReference type="AlphaFoldDB" id="A0A517P3E6"/>
<accession>A0A517P3E6</accession>
<feature type="domain" description="HPt" evidence="2">
    <location>
        <begin position="26"/>
        <end position="119"/>
    </location>
</feature>
<dbReference type="RefSeq" id="WP_145421861.1">
    <property type="nucleotide sequence ID" value="NZ_CP036526.1"/>
</dbReference>
<dbReference type="OrthoDB" id="7478530at2"/>
<proteinExistence type="predicted"/>
<dbReference type="GO" id="GO:0000160">
    <property type="term" value="P:phosphorelay signal transduction system"/>
    <property type="evidence" value="ECO:0007669"/>
    <property type="project" value="InterPro"/>
</dbReference>
<evidence type="ECO:0000256" key="1">
    <source>
        <dbReference type="PROSITE-ProRule" id="PRU00110"/>
    </source>
</evidence>